<gene>
    <name evidence="3" type="ORF">SDC9_48553</name>
</gene>
<keyword evidence="1" id="KW-0238">DNA-binding</keyword>
<name>A0A644WFN6_9ZZZZ</name>
<evidence type="ECO:0000259" key="2">
    <source>
        <dbReference type="PROSITE" id="PS50977"/>
    </source>
</evidence>
<feature type="domain" description="HTH tetR-type" evidence="2">
    <location>
        <begin position="8"/>
        <end position="68"/>
    </location>
</feature>
<dbReference type="GO" id="GO:0003677">
    <property type="term" value="F:DNA binding"/>
    <property type="evidence" value="ECO:0007669"/>
    <property type="project" value="UniProtKB-KW"/>
</dbReference>
<dbReference type="PANTHER" id="PTHR43479:SF7">
    <property type="entry name" value="TETR-FAMILY TRANSCRIPTIONAL REGULATOR"/>
    <property type="match status" value="1"/>
</dbReference>
<dbReference type="Pfam" id="PF00440">
    <property type="entry name" value="TetR_N"/>
    <property type="match status" value="1"/>
</dbReference>
<dbReference type="InterPro" id="IPR001647">
    <property type="entry name" value="HTH_TetR"/>
</dbReference>
<dbReference type="PROSITE" id="PS50977">
    <property type="entry name" value="HTH_TETR_2"/>
    <property type="match status" value="1"/>
</dbReference>
<dbReference type="InterPro" id="IPR039532">
    <property type="entry name" value="TetR_C_Firmicutes"/>
</dbReference>
<dbReference type="InterPro" id="IPR050624">
    <property type="entry name" value="HTH-type_Tx_Regulator"/>
</dbReference>
<reference evidence="3" key="1">
    <citation type="submission" date="2019-08" db="EMBL/GenBank/DDBJ databases">
        <authorList>
            <person name="Kucharzyk K."/>
            <person name="Murdoch R.W."/>
            <person name="Higgins S."/>
            <person name="Loffler F."/>
        </authorList>
    </citation>
    <scope>NUCLEOTIDE SEQUENCE</scope>
</reference>
<evidence type="ECO:0000256" key="1">
    <source>
        <dbReference type="ARBA" id="ARBA00023125"/>
    </source>
</evidence>
<dbReference type="Gene3D" id="1.10.357.10">
    <property type="entry name" value="Tetracycline Repressor, domain 2"/>
    <property type="match status" value="1"/>
</dbReference>
<dbReference type="Pfam" id="PF14278">
    <property type="entry name" value="TetR_C_8"/>
    <property type="match status" value="1"/>
</dbReference>
<organism evidence="3">
    <name type="scientific">bioreactor metagenome</name>
    <dbReference type="NCBI Taxonomy" id="1076179"/>
    <lineage>
        <taxon>unclassified sequences</taxon>
        <taxon>metagenomes</taxon>
        <taxon>ecological metagenomes</taxon>
    </lineage>
</organism>
<accession>A0A644WFN6</accession>
<protein>
    <recommendedName>
        <fullName evidence="2">HTH tetR-type domain-containing protein</fullName>
    </recommendedName>
</protein>
<proteinExistence type="predicted"/>
<dbReference type="AlphaFoldDB" id="A0A644WFN6"/>
<evidence type="ECO:0000313" key="3">
    <source>
        <dbReference type="EMBL" id="MPM02308.1"/>
    </source>
</evidence>
<comment type="caution">
    <text evidence="3">The sequence shown here is derived from an EMBL/GenBank/DDBJ whole genome shotgun (WGS) entry which is preliminary data.</text>
</comment>
<dbReference type="InterPro" id="IPR009057">
    <property type="entry name" value="Homeodomain-like_sf"/>
</dbReference>
<dbReference type="SUPFAM" id="SSF46689">
    <property type="entry name" value="Homeodomain-like"/>
    <property type="match status" value="1"/>
</dbReference>
<sequence length="184" mass="21651">MSQSVITEMTKKLISNSFKKILSKKSFNKITVKDIVDDSQLTRQTFYYHFQDIYELLQWTYKDELGCYLNDSNNSSLPETMKTILAYIKTNKSMFKNTIQVIGRDHFEKIIYPDMHKFSKNVLLSFSDNKELDNDKLDFISNMFTLTLISMIIKWTDKDMKKDPDECLNMLNATMNLANLSFIQ</sequence>
<dbReference type="EMBL" id="VSSQ01000859">
    <property type="protein sequence ID" value="MPM02308.1"/>
    <property type="molecule type" value="Genomic_DNA"/>
</dbReference>
<dbReference type="PANTHER" id="PTHR43479">
    <property type="entry name" value="ACREF/ENVCD OPERON REPRESSOR-RELATED"/>
    <property type="match status" value="1"/>
</dbReference>